<dbReference type="EMBL" id="VWOX01000011">
    <property type="protein sequence ID" value="KAA5540972.1"/>
    <property type="molecule type" value="Genomic_DNA"/>
</dbReference>
<comment type="caution">
    <text evidence="1">The sequence shown here is derived from an EMBL/GenBank/DDBJ whole genome shotgun (WGS) entry which is preliminary data.</text>
</comment>
<evidence type="ECO:0000313" key="2">
    <source>
        <dbReference type="Proteomes" id="UP000324479"/>
    </source>
</evidence>
<reference evidence="1 2" key="1">
    <citation type="submission" date="2019-08" db="EMBL/GenBank/DDBJ databases">
        <authorList>
            <person name="Dhanesh K."/>
            <person name="Kumar G."/>
            <person name="Sasikala C."/>
            <person name="Venkata Ramana C."/>
        </authorList>
    </citation>
    <scope>NUCLEOTIDE SEQUENCE [LARGE SCALE GENOMIC DNA]</scope>
    <source>
        <strain evidence="1 2">JC645</strain>
    </source>
</reference>
<dbReference type="RefSeq" id="WP_150078017.1">
    <property type="nucleotide sequence ID" value="NZ_VWOX01000011.1"/>
</dbReference>
<name>A0A5M6D3X3_9BACT</name>
<dbReference type="Proteomes" id="UP000324479">
    <property type="component" value="Unassembled WGS sequence"/>
</dbReference>
<sequence length="388" mass="43211">MAARARDPARRMPPGGWAWDRWDRFSLHWNDSDDVGNDPWSVFIMAILNLHWRSTTFAFLMITACGWSGPSAMAETPRIQFDLPSVAPAFESTCGNGGREVSFDLVLSSLVVDLREGSPRERPPIDHLLVRCRLRDRLPIVDFAPRTELQSDFASPIAISNKQEKNKAFQMGIDAVYPPLGGGHLGADEKKTHSDSTQFERQPPMQAVVASGTTDRGRGVYFKLRWTSQQVLEGQKHFRLTVAVPPSWRGGLVDVSVVAHGREQPLFGAAKLKPIAGADFVVALHQEHDAEAAAIAVKLAQLDRTLAEYARGRAGSNSNAFAQFFQRVLMPEDQAGLGKNWYRRITHDQADPYLDEQIRSLPMPVRVAVLDYDQASRELQQLNQAESS</sequence>
<dbReference type="AlphaFoldDB" id="A0A5M6D3X3"/>
<accession>A0A5M6D3X3</accession>
<protein>
    <submittedName>
        <fullName evidence="1">Uncharacterized protein</fullName>
    </submittedName>
</protein>
<gene>
    <name evidence="1" type="ORF">FYK55_18890</name>
</gene>
<proteinExistence type="predicted"/>
<evidence type="ECO:0000313" key="1">
    <source>
        <dbReference type="EMBL" id="KAA5540972.1"/>
    </source>
</evidence>
<organism evidence="1 2">
    <name type="scientific">Roseiconus nitratireducens</name>
    <dbReference type="NCBI Taxonomy" id="2605748"/>
    <lineage>
        <taxon>Bacteria</taxon>
        <taxon>Pseudomonadati</taxon>
        <taxon>Planctomycetota</taxon>
        <taxon>Planctomycetia</taxon>
        <taxon>Pirellulales</taxon>
        <taxon>Pirellulaceae</taxon>
        <taxon>Roseiconus</taxon>
    </lineage>
</organism>
<keyword evidence="2" id="KW-1185">Reference proteome</keyword>